<sequence>MKSRNQSQSGVLIEIREKQQDLDRAEISEIGKEKAQTQEEKRARRRTEAAQSRRELPAPPLRRQYEGREKQNKEGDRDGERKESKDEGKVRATTTRKAMTDVASINNFYGALVFL</sequence>
<name>A0ABU6XD64_9FABA</name>
<dbReference type="Proteomes" id="UP001341840">
    <property type="component" value="Unassembled WGS sequence"/>
</dbReference>
<proteinExistence type="predicted"/>
<comment type="caution">
    <text evidence="2">The sequence shown here is derived from an EMBL/GenBank/DDBJ whole genome shotgun (WGS) entry which is preliminary data.</text>
</comment>
<feature type="compositionally biased region" description="Basic and acidic residues" evidence="1">
    <location>
        <begin position="63"/>
        <end position="90"/>
    </location>
</feature>
<evidence type="ECO:0000313" key="2">
    <source>
        <dbReference type="EMBL" id="MED6195494.1"/>
    </source>
</evidence>
<feature type="region of interest" description="Disordered" evidence="1">
    <location>
        <begin position="1"/>
        <end position="96"/>
    </location>
</feature>
<feature type="compositionally biased region" description="Basic and acidic residues" evidence="1">
    <location>
        <begin position="14"/>
        <end position="56"/>
    </location>
</feature>
<evidence type="ECO:0000313" key="3">
    <source>
        <dbReference type="Proteomes" id="UP001341840"/>
    </source>
</evidence>
<evidence type="ECO:0000256" key="1">
    <source>
        <dbReference type="SAM" id="MobiDB-lite"/>
    </source>
</evidence>
<organism evidence="2 3">
    <name type="scientific">Stylosanthes scabra</name>
    <dbReference type="NCBI Taxonomy" id="79078"/>
    <lineage>
        <taxon>Eukaryota</taxon>
        <taxon>Viridiplantae</taxon>
        <taxon>Streptophyta</taxon>
        <taxon>Embryophyta</taxon>
        <taxon>Tracheophyta</taxon>
        <taxon>Spermatophyta</taxon>
        <taxon>Magnoliopsida</taxon>
        <taxon>eudicotyledons</taxon>
        <taxon>Gunneridae</taxon>
        <taxon>Pentapetalae</taxon>
        <taxon>rosids</taxon>
        <taxon>fabids</taxon>
        <taxon>Fabales</taxon>
        <taxon>Fabaceae</taxon>
        <taxon>Papilionoideae</taxon>
        <taxon>50 kb inversion clade</taxon>
        <taxon>dalbergioids sensu lato</taxon>
        <taxon>Dalbergieae</taxon>
        <taxon>Pterocarpus clade</taxon>
        <taxon>Stylosanthes</taxon>
    </lineage>
</organism>
<accession>A0ABU6XD64</accession>
<feature type="compositionally biased region" description="Polar residues" evidence="1">
    <location>
        <begin position="1"/>
        <end position="10"/>
    </location>
</feature>
<reference evidence="2 3" key="1">
    <citation type="journal article" date="2023" name="Plants (Basel)">
        <title>Bridging the Gap: Combining Genomics and Transcriptomics Approaches to Understand Stylosanthes scabra, an Orphan Legume from the Brazilian Caatinga.</title>
        <authorList>
            <person name="Ferreira-Neto J.R.C."/>
            <person name="da Silva M.D."/>
            <person name="Binneck E."/>
            <person name="de Melo N.F."/>
            <person name="da Silva R.H."/>
            <person name="de Melo A.L.T.M."/>
            <person name="Pandolfi V."/>
            <person name="Bustamante F.O."/>
            <person name="Brasileiro-Vidal A.C."/>
            <person name="Benko-Iseppon A.M."/>
        </authorList>
    </citation>
    <scope>NUCLEOTIDE SEQUENCE [LARGE SCALE GENOMIC DNA]</scope>
    <source>
        <tissue evidence="2">Leaves</tissue>
    </source>
</reference>
<gene>
    <name evidence="2" type="ORF">PIB30_038343</name>
</gene>
<dbReference type="EMBL" id="JASCZI010211646">
    <property type="protein sequence ID" value="MED6195494.1"/>
    <property type="molecule type" value="Genomic_DNA"/>
</dbReference>
<keyword evidence="3" id="KW-1185">Reference proteome</keyword>
<protein>
    <submittedName>
        <fullName evidence="2">Uncharacterized protein</fullName>
    </submittedName>
</protein>